<accession>A0AAW1R2K1</accession>
<organism evidence="1 2">
    <name type="scientific">Apatococcus lobatus</name>
    <dbReference type="NCBI Taxonomy" id="904363"/>
    <lineage>
        <taxon>Eukaryota</taxon>
        <taxon>Viridiplantae</taxon>
        <taxon>Chlorophyta</taxon>
        <taxon>core chlorophytes</taxon>
        <taxon>Trebouxiophyceae</taxon>
        <taxon>Chlorellales</taxon>
        <taxon>Chlorellaceae</taxon>
        <taxon>Apatococcus</taxon>
    </lineage>
</organism>
<dbReference type="AlphaFoldDB" id="A0AAW1R2K1"/>
<evidence type="ECO:0000313" key="2">
    <source>
        <dbReference type="Proteomes" id="UP001438707"/>
    </source>
</evidence>
<proteinExistence type="predicted"/>
<comment type="caution">
    <text evidence="1">The sequence shown here is derived from an EMBL/GenBank/DDBJ whole genome shotgun (WGS) entry which is preliminary data.</text>
</comment>
<gene>
    <name evidence="1" type="ORF">WJX74_002435</name>
</gene>
<protein>
    <submittedName>
        <fullName evidence="1">Uncharacterized protein</fullName>
    </submittedName>
</protein>
<name>A0AAW1R2K1_9CHLO</name>
<keyword evidence="2" id="KW-1185">Reference proteome</keyword>
<dbReference type="Proteomes" id="UP001438707">
    <property type="component" value="Unassembled WGS sequence"/>
</dbReference>
<reference evidence="1 2" key="1">
    <citation type="journal article" date="2024" name="Nat. Commun.">
        <title>Phylogenomics reveals the evolutionary origins of lichenization in chlorophyte algae.</title>
        <authorList>
            <person name="Puginier C."/>
            <person name="Libourel C."/>
            <person name="Otte J."/>
            <person name="Skaloud P."/>
            <person name="Haon M."/>
            <person name="Grisel S."/>
            <person name="Petersen M."/>
            <person name="Berrin J.G."/>
            <person name="Delaux P.M."/>
            <person name="Dal Grande F."/>
            <person name="Keller J."/>
        </authorList>
    </citation>
    <scope>NUCLEOTIDE SEQUENCE [LARGE SCALE GENOMIC DNA]</scope>
    <source>
        <strain evidence="1 2">SAG 2145</strain>
    </source>
</reference>
<evidence type="ECO:0000313" key="1">
    <source>
        <dbReference type="EMBL" id="KAK9827795.1"/>
    </source>
</evidence>
<sequence length="69" mass="7727">MFNPKSPLQAAAIFLAGVGVIAYTTLDIHRTATLNEKPMTRQQAEALQQYLNEKKHEAATNQLKQMGRE</sequence>
<dbReference type="EMBL" id="JALJOS010000017">
    <property type="protein sequence ID" value="KAK9827795.1"/>
    <property type="molecule type" value="Genomic_DNA"/>
</dbReference>